<dbReference type="EMBL" id="NOXU01000025">
    <property type="protein sequence ID" value="OYQ35567.1"/>
    <property type="molecule type" value="Genomic_DNA"/>
</dbReference>
<evidence type="ECO:0000256" key="1">
    <source>
        <dbReference type="ARBA" id="ARBA00023125"/>
    </source>
</evidence>
<dbReference type="GO" id="GO:0003700">
    <property type="term" value="F:DNA-binding transcription factor activity"/>
    <property type="evidence" value="ECO:0007669"/>
    <property type="project" value="TreeGrafter"/>
</dbReference>
<gene>
    <name evidence="4" type="ORF">CHU95_07540</name>
</gene>
<dbReference type="InterPro" id="IPR001647">
    <property type="entry name" value="HTH_TetR"/>
</dbReference>
<proteinExistence type="predicted"/>
<dbReference type="PANTHER" id="PTHR30055:SF146">
    <property type="entry name" value="HTH-TYPE TRANSCRIPTIONAL DUAL REGULATOR CECR"/>
    <property type="match status" value="1"/>
</dbReference>
<keyword evidence="5" id="KW-1185">Reference proteome</keyword>
<dbReference type="Gene3D" id="1.10.10.60">
    <property type="entry name" value="Homeodomain-like"/>
    <property type="match status" value="1"/>
</dbReference>
<dbReference type="Pfam" id="PF00440">
    <property type="entry name" value="TetR_N"/>
    <property type="match status" value="1"/>
</dbReference>
<dbReference type="InterPro" id="IPR009057">
    <property type="entry name" value="Homeodomain-like_sf"/>
</dbReference>
<evidence type="ECO:0000256" key="2">
    <source>
        <dbReference type="PROSITE-ProRule" id="PRU00335"/>
    </source>
</evidence>
<evidence type="ECO:0000313" key="4">
    <source>
        <dbReference type="EMBL" id="OYQ35567.1"/>
    </source>
</evidence>
<feature type="domain" description="HTH tetR-type" evidence="3">
    <location>
        <begin position="17"/>
        <end position="77"/>
    </location>
</feature>
<dbReference type="InterPro" id="IPR050109">
    <property type="entry name" value="HTH-type_TetR-like_transc_reg"/>
</dbReference>
<dbReference type="PRINTS" id="PR00455">
    <property type="entry name" value="HTHTETR"/>
</dbReference>
<dbReference type="OrthoDB" id="5292901at2"/>
<dbReference type="AlphaFoldDB" id="A0A255Z236"/>
<dbReference type="SUPFAM" id="SSF46689">
    <property type="entry name" value="Homeodomain-like"/>
    <property type="match status" value="1"/>
</dbReference>
<dbReference type="SUPFAM" id="SSF48498">
    <property type="entry name" value="Tetracyclin repressor-like, C-terminal domain"/>
    <property type="match status" value="1"/>
</dbReference>
<dbReference type="Proteomes" id="UP000216998">
    <property type="component" value="Unassembled WGS sequence"/>
</dbReference>
<sequence length="212" mass="23742">MNTQTDTDSADHTPRMAARRQAMIDAAAAIFFEHGFERASLSAIVRRSGGSLSTLYQLFGSKEGLFEAMVTQRCAQIMEPLTTPHQPGQDPRETLVRIARGLMGVLMDPEAQGLWRMVMGEGIKFPRLPEIYFRCGPDPLQTAMVRYLSDLHDRGIVHCPDVPSVVQAFCGMMQSDLFYRTVTGMRPIPEAAETERHVQKVVDLVMGMLTRR</sequence>
<feature type="DNA-binding region" description="H-T-H motif" evidence="2">
    <location>
        <begin position="40"/>
        <end position="59"/>
    </location>
</feature>
<evidence type="ECO:0000259" key="3">
    <source>
        <dbReference type="PROSITE" id="PS50977"/>
    </source>
</evidence>
<dbReference type="PANTHER" id="PTHR30055">
    <property type="entry name" value="HTH-TYPE TRANSCRIPTIONAL REGULATOR RUTR"/>
    <property type="match status" value="1"/>
</dbReference>
<comment type="caution">
    <text evidence="4">The sequence shown here is derived from an EMBL/GenBank/DDBJ whole genome shotgun (WGS) entry which is preliminary data.</text>
</comment>
<name>A0A255Z236_9PROT</name>
<dbReference type="PROSITE" id="PS50977">
    <property type="entry name" value="HTH_TETR_2"/>
    <property type="match status" value="1"/>
</dbReference>
<dbReference type="InterPro" id="IPR036271">
    <property type="entry name" value="Tet_transcr_reg_TetR-rel_C_sf"/>
</dbReference>
<dbReference type="Pfam" id="PF14246">
    <property type="entry name" value="TetR_C_7"/>
    <property type="match status" value="1"/>
</dbReference>
<reference evidence="4 5" key="1">
    <citation type="submission" date="2017-07" db="EMBL/GenBank/DDBJ databases">
        <title>Niveispirillum cyanobacteriorum sp. nov., isolated from cyanobacterial aggregates in a eutrophic lake.</title>
        <authorList>
            <person name="Cai H."/>
        </authorList>
    </citation>
    <scope>NUCLEOTIDE SEQUENCE [LARGE SCALE GENOMIC DNA]</scope>
    <source>
        <strain evidence="5">TH1-14</strain>
    </source>
</reference>
<accession>A0A255Z236</accession>
<dbReference type="RefSeq" id="WP_094455321.1">
    <property type="nucleotide sequence ID" value="NZ_NOXU01000025.1"/>
</dbReference>
<keyword evidence="1 2" id="KW-0238">DNA-binding</keyword>
<protein>
    <recommendedName>
        <fullName evidence="3">HTH tetR-type domain-containing protein</fullName>
    </recommendedName>
</protein>
<dbReference type="Gene3D" id="1.10.357.10">
    <property type="entry name" value="Tetracycline Repressor, domain 2"/>
    <property type="match status" value="1"/>
</dbReference>
<dbReference type="GO" id="GO:0000976">
    <property type="term" value="F:transcription cis-regulatory region binding"/>
    <property type="evidence" value="ECO:0007669"/>
    <property type="project" value="TreeGrafter"/>
</dbReference>
<evidence type="ECO:0000313" key="5">
    <source>
        <dbReference type="Proteomes" id="UP000216998"/>
    </source>
</evidence>
<organism evidence="4 5">
    <name type="scientific">Niveispirillum lacus</name>
    <dbReference type="NCBI Taxonomy" id="1981099"/>
    <lineage>
        <taxon>Bacteria</taxon>
        <taxon>Pseudomonadati</taxon>
        <taxon>Pseudomonadota</taxon>
        <taxon>Alphaproteobacteria</taxon>
        <taxon>Rhodospirillales</taxon>
        <taxon>Azospirillaceae</taxon>
        <taxon>Niveispirillum</taxon>
    </lineage>
</organism>
<dbReference type="InterPro" id="IPR039536">
    <property type="entry name" value="TetR_C_Proteobacteria"/>
</dbReference>